<accession>A0A498H0F9</accession>
<protein>
    <submittedName>
        <fullName evidence="1">Nitrogenase</fullName>
    </submittedName>
</protein>
<dbReference type="OrthoDB" id="109223at2157"/>
<comment type="caution">
    <text evidence="1">The sequence shown here is derived from an EMBL/GenBank/DDBJ whole genome shotgun (WGS) entry which is preliminary data.</text>
</comment>
<evidence type="ECO:0000313" key="1">
    <source>
        <dbReference type="EMBL" id="RXE55825.1"/>
    </source>
</evidence>
<dbReference type="Pfam" id="PF09582">
    <property type="entry name" value="AnfO_nitrog"/>
    <property type="match status" value="1"/>
</dbReference>
<sequence length="217" mass="23460">MCNRCEDHGGVGEIAVLLDADGFSGRFTEPGKAVVYKRCGPSFTAERAMDLAFDRSSGLAELRSKMDELLQFLGPCTIFVAKSASGAVYFELEKAGCSVWEVSGRPDEFLDSVLQGEEDAESATAAEAVEIPVPVEVSPGSYFISIKEAQGKAPSISSKQILQEFISLGGFSVLEVICDHVPPWIEMEAERRGFSIATESRGKHEISVRLTKDTAAR</sequence>
<reference evidence="1 2" key="1">
    <citation type="journal article" date="2015" name="Int. J. Syst. Evol. Microbiol.">
        <title>Methanoculleus taiwanensis sp. nov., a methanogen isolated from deep marine sediment at the deformation front area near Taiwan.</title>
        <authorList>
            <person name="Weng C.Y."/>
            <person name="Chen S.C."/>
            <person name="Lai M.C."/>
            <person name="Wu S.Y."/>
            <person name="Lin S."/>
            <person name="Yang T.F."/>
            <person name="Chen P.C."/>
        </authorList>
    </citation>
    <scope>NUCLEOTIDE SEQUENCE [LARGE SCALE GENOMIC DNA]</scope>
    <source>
        <strain evidence="1 2">CYW4</strain>
    </source>
</reference>
<dbReference type="Proteomes" id="UP000290932">
    <property type="component" value="Unassembled WGS sequence"/>
</dbReference>
<evidence type="ECO:0000313" key="2">
    <source>
        <dbReference type="Proteomes" id="UP000290932"/>
    </source>
</evidence>
<proteinExistence type="predicted"/>
<dbReference type="InterPro" id="IPR014287">
    <property type="entry name" value="Nase_Fe-Fe_AnfO"/>
</dbReference>
<dbReference type="RefSeq" id="WP_128693527.1">
    <property type="nucleotide sequence ID" value="NZ_LHQS01000002.1"/>
</dbReference>
<name>A0A498H0F9_9EURY</name>
<gene>
    <name evidence="1" type="ORF">ABH15_06260</name>
</gene>
<organism evidence="1 2">
    <name type="scientific">Methanoculleus taiwanensis</name>
    <dbReference type="NCBI Taxonomy" id="1550565"/>
    <lineage>
        <taxon>Archaea</taxon>
        <taxon>Methanobacteriati</taxon>
        <taxon>Methanobacteriota</taxon>
        <taxon>Stenosarchaea group</taxon>
        <taxon>Methanomicrobia</taxon>
        <taxon>Methanomicrobiales</taxon>
        <taxon>Methanomicrobiaceae</taxon>
        <taxon>Methanoculleus</taxon>
    </lineage>
</organism>
<keyword evidence="2" id="KW-1185">Reference proteome</keyword>
<dbReference type="EMBL" id="LHQS01000002">
    <property type="protein sequence ID" value="RXE55825.1"/>
    <property type="molecule type" value="Genomic_DNA"/>
</dbReference>
<dbReference type="AlphaFoldDB" id="A0A498H0F9"/>